<keyword evidence="6" id="KW-1185">Reference proteome</keyword>
<comment type="similarity">
    <text evidence="1 2">Belongs to the plant LTP family.</text>
</comment>
<dbReference type="InterPro" id="IPR016140">
    <property type="entry name" value="Bifunc_inhib/LTP/seed_store"/>
</dbReference>
<dbReference type="STRING" id="93759.A0A1R3J1W1"/>
<reference evidence="6" key="1">
    <citation type="submission" date="2013-09" db="EMBL/GenBank/DDBJ databases">
        <title>Corchorus olitorius genome sequencing.</title>
        <authorList>
            <person name="Alam M."/>
            <person name="Haque M.S."/>
            <person name="Islam M.S."/>
            <person name="Emdad E.M."/>
            <person name="Islam M.M."/>
            <person name="Ahmed B."/>
            <person name="Halim A."/>
            <person name="Hossen Q.M.M."/>
            <person name="Hossain M.Z."/>
            <person name="Ahmed R."/>
            <person name="Khan M.M."/>
            <person name="Islam R."/>
            <person name="Rashid M.M."/>
            <person name="Khan S.A."/>
            <person name="Rahman M.S."/>
            <person name="Alam M."/>
            <person name="Yahiya A.S."/>
            <person name="Khan M.S."/>
            <person name="Azam M.S."/>
            <person name="Haque T."/>
            <person name="Lashkar M.Z.H."/>
            <person name="Akhand A.I."/>
            <person name="Morshed G."/>
            <person name="Roy S."/>
            <person name="Uddin K.S."/>
            <person name="Rabeya T."/>
            <person name="Hossain A.S."/>
            <person name="Chowdhury A."/>
            <person name="Snigdha A.R."/>
            <person name="Mortoza M.S."/>
            <person name="Matin S.A."/>
            <person name="Hoque S.M.E."/>
            <person name="Islam M.K."/>
            <person name="Roy D.K."/>
            <person name="Haider R."/>
            <person name="Moosa M.M."/>
            <person name="Elias S.M."/>
            <person name="Hasan A.M."/>
            <person name="Jahan S."/>
            <person name="Shafiuddin M."/>
            <person name="Mahmood N."/>
            <person name="Shommy N.S."/>
        </authorList>
    </citation>
    <scope>NUCLEOTIDE SEQUENCE [LARGE SCALE GENOMIC DNA]</scope>
    <source>
        <strain evidence="6">cv. O-4</strain>
    </source>
</reference>
<sequence>MAAHSLKLVCMVAILCMLVLNPMATAALDCKEVETKLSPCRIYLKSSGTTNKEECCQGVNGMAASAADHQQVCKCIQNRIGGRFVPKKIKTLVEALPQECGVKFKISATADCSK</sequence>
<keyword evidence="2" id="KW-0446">Lipid-binding</keyword>
<comment type="function">
    <text evidence="2">Plant non-specific lipid-transfer proteins transfer phospholipids as well as galactolipids across membranes. May play a role in wax or cutin deposition in the cell walls of expanding epidermal cells and certain secretory tissues.</text>
</comment>
<dbReference type="Gene3D" id="1.10.110.10">
    <property type="entry name" value="Plant lipid-transfer and hydrophobic proteins"/>
    <property type="match status" value="1"/>
</dbReference>
<proteinExistence type="inferred from homology"/>
<dbReference type="PRINTS" id="PR00382">
    <property type="entry name" value="LIPIDTRNSFER"/>
</dbReference>
<dbReference type="SUPFAM" id="SSF47699">
    <property type="entry name" value="Bifunctional inhibitor/lipid-transfer protein/seed storage 2S albumin"/>
    <property type="match status" value="1"/>
</dbReference>
<dbReference type="Pfam" id="PF00234">
    <property type="entry name" value="Tryp_alpha_amyl"/>
    <property type="match status" value="1"/>
</dbReference>
<evidence type="ECO:0000313" key="5">
    <source>
        <dbReference type="EMBL" id="OMO88813.1"/>
    </source>
</evidence>
<organism evidence="5 6">
    <name type="scientific">Corchorus olitorius</name>
    <dbReference type="NCBI Taxonomy" id="93759"/>
    <lineage>
        <taxon>Eukaryota</taxon>
        <taxon>Viridiplantae</taxon>
        <taxon>Streptophyta</taxon>
        <taxon>Embryophyta</taxon>
        <taxon>Tracheophyta</taxon>
        <taxon>Spermatophyta</taxon>
        <taxon>Magnoliopsida</taxon>
        <taxon>eudicotyledons</taxon>
        <taxon>Gunneridae</taxon>
        <taxon>Pentapetalae</taxon>
        <taxon>rosids</taxon>
        <taxon>malvids</taxon>
        <taxon>Malvales</taxon>
        <taxon>Malvaceae</taxon>
        <taxon>Grewioideae</taxon>
        <taxon>Apeibeae</taxon>
        <taxon>Corchorus</taxon>
    </lineage>
</organism>
<dbReference type="InterPro" id="IPR036312">
    <property type="entry name" value="Bifun_inhib/LTP/seed_sf"/>
</dbReference>
<keyword evidence="3" id="KW-0732">Signal</keyword>
<comment type="caution">
    <text evidence="5">The sequence shown here is derived from an EMBL/GenBank/DDBJ whole genome shotgun (WGS) entry which is preliminary data.</text>
</comment>
<dbReference type="GO" id="GO:0008289">
    <property type="term" value="F:lipid binding"/>
    <property type="evidence" value="ECO:0007669"/>
    <property type="project" value="UniProtKB-KW"/>
</dbReference>
<dbReference type="PANTHER" id="PTHR33076">
    <property type="entry name" value="NON-SPECIFIC LIPID-TRANSFER PROTEIN 2-RELATED"/>
    <property type="match status" value="1"/>
</dbReference>
<gene>
    <name evidence="5" type="ORF">COLO4_20065</name>
</gene>
<dbReference type="GO" id="GO:0006869">
    <property type="term" value="P:lipid transport"/>
    <property type="evidence" value="ECO:0007669"/>
    <property type="project" value="InterPro"/>
</dbReference>
<dbReference type="OrthoDB" id="1890443at2759"/>
<evidence type="ECO:0000256" key="2">
    <source>
        <dbReference type="RuleBase" id="RU000628"/>
    </source>
</evidence>
<evidence type="ECO:0000259" key="4">
    <source>
        <dbReference type="SMART" id="SM00499"/>
    </source>
</evidence>
<dbReference type="AlphaFoldDB" id="A0A1R3J1W1"/>
<accession>A0A1R3J1W1</accession>
<dbReference type="SMART" id="SM00499">
    <property type="entry name" value="AAI"/>
    <property type="match status" value="1"/>
</dbReference>
<dbReference type="Proteomes" id="UP000187203">
    <property type="component" value="Unassembled WGS sequence"/>
</dbReference>
<feature type="domain" description="Bifunctional inhibitor/plant lipid transfer protein/seed storage helical" evidence="4">
    <location>
        <begin position="30"/>
        <end position="112"/>
    </location>
</feature>
<evidence type="ECO:0000256" key="1">
    <source>
        <dbReference type="ARBA" id="ARBA00009748"/>
    </source>
</evidence>
<feature type="signal peptide" evidence="3">
    <location>
        <begin position="1"/>
        <end position="26"/>
    </location>
</feature>
<name>A0A1R3J1W1_9ROSI</name>
<dbReference type="InterPro" id="IPR000528">
    <property type="entry name" value="Plant_nsLTP"/>
</dbReference>
<protein>
    <recommendedName>
        <fullName evidence="2">Non-specific lipid-transfer protein</fullName>
    </recommendedName>
</protein>
<evidence type="ECO:0000256" key="3">
    <source>
        <dbReference type="SAM" id="SignalP"/>
    </source>
</evidence>
<dbReference type="EMBL" id="AWUE01016982">
    <property type="protein sequence ID" value="OMO88813.1"/>
    <property type="molecule type" value="Genomic_DNA"/>
</dbReference>
<feature type="chain" id="PRO_5012051427" description="Non-specific lipid-transfer protein" evidence="3">
    <location>
        <begin position="27"/>
        <end position="114"/>
    </location>
</feature>
<keyword evidence="2" id="KW-0813">Transport</keyword>
<evidence type="ECO:0000313" key="6">
    <source>
        <dbReference type="Proteomes" id="UP000187203"/>
    </source>
</evidence>